<keyword evidence="1" id="KW-0067">ATP-binding</keyword>
<gene>
    <name evidence="1" type="ORF">Me_995_000344</name>
</gene>
<protein>
    <submittedName>
        <fullName evidence="1">ABC transporter ATP-binding protein/permease</fullName>
    </submittedName>
</protein>
<name>A0ACD4PI57_9BACT</name>
<evidence type="ECO:0000313" key="1">
    <source>
        <dbReference type="EMBL" id="WBP84361.1"/>
    </source>
</evidence>
<evidence type="ECO:0000313" key="2">
    <source>
        <dbReference type="Proteomes" id="UP001213039"/>
    </source>
</evidence>
<keyword evidence="1" id="KW-0547">Nucleotide-binding</keyword>
<proteinExistence type="predicted"/>
<dbReference type="Proteomes" id="UP001213039">
    <property type="component" value="Chromosome"/>
</dbReference>
<reference evidence="1" key="1">
    <citation type="submission" date="2022-12" db="EMBL/GenBank/DDBJ databases">
        <authorList>
            <consortium name="Asia Pacific Centre for Animal Health"/>
            <person name="Klose S.M."/>
            <person name="Legione A.R."/>
            <person name="Monotti I."/>
            <person name="Bushell R."/>
            <person name="Marenda M.S."/>
            <person name="Sugiyama T."/>
            <person name="Browning G.F."/>
            <person name="Vaz P.K."/>
        </authorList>
    </citation>
    <scope>NUCLEOTIDE SEQUENCE</scope>
    <source>
        <strain evidence="1">Felid995</strain>
    </source>
</reference>
<sequence>MNNKDVNKSLKRIFSYLWTNNKFLLIIGVLLYLLATGGMLYNQVFIGKVIIDMVLKDYLATNDASNFNWSFFYLVIAFSALWFLGSIIFKFLGNFILSYITFKTMKLIQDNLYYKIQKLPMSYLNKELKGVIIASFNSDIETLKNFFRDVIPNSINSIITLIVSVIVMFIMSWQLSLIILCFMSIIFITSFFISRKSKKSFAKEREINAKISGYVEEILSGFSTNKIFNNASEVIDKHNKLTEEYRKRSKIAYTYSGIFFPLSFNLGLLGYASVAVFGAIITLKGRYEGVGLTIGTLIAFTQFSKSFANPIGTIMLSSNDILRALAGAKRIFSIMDQPEEKDLGSYYIENKPNNHKVWKNINDPNFEKEVNGEIIFSNVSFKYEDKYILKNISFNVNKGQKIALVGPTGAGKTTIINLIGRFYEINEGEILIDGININDIKLHSLRNTLGFVLQETQLFTDTIAKNVAYGSNNEIINYEDINQALKNSNFDRHLEKFNNDTNTILKNSGNFLSQGQKQLLAISRVNYKKPSIIIMDEATSNVDSLTEKEIQESMNNLTINSTSIIIAHRLSTIKDCDNILVINDGQILEQGNHEQLINSKGKYFELVKHQNNLG</sequence>
<organism evidence="1 2">
    <name type="scientific">Mycoplasmopsis edwardii</name>
    <dbReference type="NCBI Taxonomy" id="53558"/>
    <lineage>
        <taxon>Bacteria</taxon>
        <taxon>Bacillati</taxon>
        <taxon>Mycoplasmatota</taxon>
        <taxon>Mycoplasmoidales</taxon>
        <taxon>Metamycoplasmataceae</taxon>
        <taxon>Mycoplasmopsis</taxon>
    </lineage>
</organism>
<keyword evidence="2" id="KW-1185">Reference proteome</keyword>
<dbReference type="EMBL" id="CP114370">
    <property type="protein sequence ID" value="WBP84361.1"/>
    <property type="molecule type" value="Genomic_DNA"/>
</dbReference>
<accession>A0ACD4PI57</accession>